<dbReference type="EMBL" id="JACSPP010000027">
    <property type="protein sequence ID" value="MBD8040703.1"/>
    <property type="molecule type" value="Genomic_DNA"/>
</dbReference>
<feature type="signal peptide" evidence="1">
    <location>
        <begin position="1"/>
        <end position="19"/>
    </location>
</feature>
<keyword evidence="3" id="KW-1185">Reference proteome</keyword>
<comment type="caution">
    <text evidence="2">The sequence shown here is derived from an EMBL/GenBank/DDBJ whole genome shotgun (WGS) entry which is preliminary data.</text>
</comment>
<evidence type="ECO:0000313" key="2">
    <source>
        <dbReference type="EMBL" id="MBD8040703.1"/>
    </source>
</evidence>
<sequence>MNIRILCCCMLVAWGFASCVSVQTLSFDQLCPAEVSLPGQVESVAVVNNMPSIPLAKNSVATLGSLNGDGKQTAEAFAAALADSRYFNQVIICDSALNDKVASDNAEIRPLSKEEVGRLTRELGVDMLFSLDRVFVQNVKREVMYPGLIEPWPVVLTQVTPVLSIYSPVRERPLRVVAPVDSLDWDLDQMPSDKVLLKYVADFSAHLLARQVAPYWERTDRVYFAGGCVEMRDAAVCVNEGDWEGAKALWHSLYGKRKSGKVKGRAAINLALASEMLGKLDEARKWLDDAKKYVGSGSEEEQVWKFSALQLEKRMRQFPHLNIQMGRFGNNLSE</sequence>
<keyword evidence="1" id="KW-0732">Signal</keyword>
<name>A0ABR8Y949_9BACT</name>
<gene>
    <name evidence="2" type="ORF">H9625_09705</name>
</gene>
<feature type="chain" id="PRO_5046657896" evidence="1">
    <location>
        <begin position="20"/>
        <end position="334"/>
    </location>
</feature>
<proteinExistence type="predicted"/>
<dbReference type="Proteomes" id="UP000620874">
    <property type="component" value="Unassembled WGS sequence"/>
</dbReference>
<dbReference type="PROSITE" id="PS51257">
    <property type="entry name" value="PROKAR_LIPOPROTEIN"/>
    <property type="match status" value="1"/>
</dbReference>
<dbReference type="InterPro" id="IPR045921">
    <property type="entry name" value="DUF6340"/>
</dbReference>
<evidence type="ECO:0000256" key="1">
    <source>
        <dbReference type="SAM" id="SignalP"/>
    </source>
</evidence>
<accession>A0ABR8Y949</accession>
<reference evidence="2 3" key="1">
    <citation type="submission" date="2020-08" db="EMBL/GenBank/DDBJ databases">
        <title>A Genomic Blueprint of the Chicken Gut Microbiome.</title>
        <authorList>
            <person name="Gilroy R."/>
            <person name="Ravi A."/>
            <person name="Getino M."/>
            <person name="Pursley I."/>
            <person name="Horton D.L."/>
            <person name="Alikhan N.-F."/>
            <person name="Baker D."/>
            <person name="Gharbi K."/>
            <person name="Hall N."/>
            <person name="Watson M."/>
            <person name="Adriaenssens E.M."/>
            <person name="Foster-Nyarko E."/>
            <person name="Jarju S."/>
            <person name="Secka A."/>
            <person name="Antonio M."/>
            <person name="Oren A."/>
            <person name="Chaudhuri R."/>
            <person name="La Ragione R.M."/>
            <person name="Hildebrand F."/>
            <person name="Pallen M.J."/>
        </authorList>
    </citation>
    <scope>NUCLEOTIDE SEQUENCE [LARGE SCALE GENOMIC DNA]</scope>
    <source>
        <strain evidence="2 3">Sa1CVN1</strain>
    </source>
</reference>
<evidence type="ECO:0000313" key="3">
    <source>
        <dbReference type="Proteomes" id="UP000620874"/>
    </source>
</evidence>
<organism evidence="2 3">
    <name type="scientific">Phocaeicola intestinalis</name>
    <dbReference type="NCBI Taxonomy" id="2762212"/>
    <lineage>
        <taxon>Bacteria</taxon>
        <taxon>Pseudomonadati</taxon>
        <taxon>Bacteroidota</taxon>
        <taxon>Bacteroidia</taxon>
        <taxon>Bacteroidales</taxon>
        <taxon>Bacteroidaceae</taxon>
        <taxon>Phocaeicola</taxon>
    </lineage>
</organism>
<dbReference type="Pfam" id="PF19867">
    <property type="entry name" value="DUF6340"/>
    <property type="match status" value="1"/>
</dbReference>
<protein>
    <submittedName>
        <fullName evidence="2">Tetratricopeptide repeat protein</fullName>
    </submittedName>
</protein>
<dbReference type="RefSeq" id="WP_191764100.1">
    <property type="nucleotide sequence ID" value="NZ_JACSPP010000027.1"/>
</dbReference>